<dbReference type="Gene3D" id="3.40.50.10810">
    <property type="entry name" value="Tandem AAA-ATPase domain"/>
    <property type="match status" value="1"/>
</dbReference>
<evidence type="ECO:0000256" key="2">
    <source>
        <dbReference type="ARBA" id="ARBA00022801"/>
    </source>
</evidence>
<comment type="caution">
    <text evidence="7">The sequence shown here is derived from an EMBL/GenBank/DDBJ whole genome shotgun (WGS) entry which is preliminary data.</text>
</comment>
<sequence>METQTMSHEDEIIAAAREADGVVPEPKQEAQGDRQNPIQMDDDDDGNDGDADFKDEVKPKTDAGEEKKGGEPAPAEVEETKKHDQRISKLKFLLEKSSIYSRIMGERMDAERKKRIENANKKASSSAVVKAESSSSAAKGARRGTRQNPAGEQDTDAPSELPSRTRKKRKTEDTQYEISSYLDKDDLEAATAAAAADKDESTSAGKKRGRAPADDGADEADEKAQENERRQPRTLTGAKMRDYQLDGLDWLISLYENGLNGILADEMGLGKTIQTISFFAHLRENGVWGPFLVCAPLSTITNWVLEFERFTPDIPVILYYGTAPERAELRTKHKLNWTPSTQEAKDAFPIVVSSYEVIMRDRPYLANLDWKYIVVDEGHRLKNMNCKLVRELKSYRSANRLILTGTPLHNNLAELWSLLNFILPDIFDDLATFEKWFDFSDLHEEGDNGGNKLLSKEQSGSIITQLHAILKPFLLRRLKADVESDLPPKKEYLLYAPLTEEQKDLYEAVLGKDIRRWLLERKTGLKWEEISDIIEGEWEEKRAGGYEYNKKAGRIQEIEQEEEERAAENQIITIDDSDEEVIEVPQQKRSDVAGPSAEAVDASTRSSITAVESPVSQAVTRPGTPTNGSTSKEGQTPRRSGRKSAAQSATPTTPAEVTTPTTAPASRPRGRPRNDGLPAGSLQKIPKKKRAPGEKRGPYQTKAIKLAAALAAEKAAGSTQNSPAQEKASGESTIQVEFKEDDDADLTREYHVIDDDDEDEDFVMKDVNRANRPQRYPRRRARKEINYGQLDADFNEREWRQIDAGEGGEEGDGLGGQEQARLSRGVAAWHGTSASGSGLTVGSSSRQPSGPSSLLMREVGKRRANELSTEFQGKKWLVRDAQKEINHLHLENIVMQLRKICCHPFLFDWPVDRDAGVKVVNEDLIHASGKMLMLNRLLDALFARGHKVLIFSQFTTMLDIMEDWATEYKGLRICRIDGSTSQDLRRTQMKSFNEEKGPDACNLFLLSTRAGGLGINLVAADTVIFYDSDWNPQMDLQAQDRVHRIGQTKPVLIFRLVSANTVEQKILKRAGNKRKLEALVIQQGKFKLPAGITRNTLTGRGGGAAGGSKGESLAEMAAALLRLDGERVQLARKGDEIISDANLDRLLDRSPEAYQRKRGWVGAMDGGEHVEGEEEDGKPGAKASAASAQAAFEVTSTEVGNDVNDAVARLMAGEN</sequence>
<dbReference type="Proteomes" id="UP000836402">
    <property type="component" value="Unassembled WGS sequence"/>
</dbReference>
<feature type="compositionally biased region" description="Low complexity" evidence="4">
    <location>
        <begin position="644"/>
        <end position="667"/>
    </location>
</feature>
<feature type="region of interest" description="Disordered" evidence="4">
    <location>
        <begin position="585"/>
        <end position="753"/>
    </location>
</feature>
<keyword evidence="1" id="KW-0547">Nucleotide-binding</keyword>
<dbReference type="InterPro" id="IPR000330">
    <property type="entry name" value="SNF2_N"/>
</dbReference>
<feature type="region of interest" description="Disordered" evidence="4">
    <location>
        <begin position="1164"/>
        <end position="1186"/>
    </location>
</feature>
<feature type="region of interest" description="Disordered" evidence="4">
    <location>
        <begin position="1"/>
        <end position="238"/>
    </location>
</feature>
<dbReference type="SMART" id="SM00490">
    <property type="entry name" value="HELICc"/>
    <property type="match status" value="1"/>
</dbReference>
<evidence type="ECO:0000256" key="4">
    <source>
        <dbReference type="SAM" id="MobiDB-lite"/>
    </source>
</evidence>
<organism evidence="7 8">
    <name type="scientific">Tilletia caries</name>
    <name type="common">wheat bunt fungus</name>
    <dbReference type="NCBI Taxonomy" id="13290"/>
    <lineage>
        <taxon>Eukaryota</taxon>
        <taxon>Fungi</taxon>
        <taxon>Dikarya</taxon>
        <taxon>Basidiomycota</taxon>
        <taxon>Ustilaginomycotina</taxon>
        <taxon>Exobasidiomycetes</taxon>
        <taxon>Tilletiales</taxon>
        <taxon>Tilletiaceae</taxon>
        <taxon>Tilletia</taxon>
    </lineage>
</organism>
<feature type="compositionally biased region" description="Basic and acidic residues" evidence="4">
    <location>
        <begin position="78"/>
        <end position="87"/>
    </location>
</feature>
<dbReference type="InterPro" id="IPR049730">
    <property type="entry name" value="SNF2/RAD54-like_C"/>
</dbReference>
<protein>
    <submittedName>
        <fullName evidence="7">Uncharacterized protein</fullName>
    </submittedName>
</protein>
<feature type="compositionally biased region" description="Basic and acidic residues" evidence="4">
    <location>
        <begin position="51"/>
        <end position="70"/>
    </location>
</feature>
<keyword evidence="3" id="KW-0067">ATP-binding</keyword>
<feature type="compositionally biased region" description="Acidic residues" evidence="4">
    <location>
        <begin position="40"/>
        <end position="50"/>
    </location>
</feature>
<reference evidence="7" key="1">
    <citation type="submission" date="2020-10" db="EMBL/GenBank/DDBJ databases">
        <authorList>
            <person name="Sedaghatjoo S."/>
        </authorList>
    </citation>
    <scope>NUCLEOTIDE SEQUENCE</scope>
    <source>
        <strain evidence="7">AZH3</strain>
    </source>
</reference>
<dbReference type="Gene3D" id="3.40.50.300">
    <property type="entry name" value="P-loop containing nucleotide triphosphate hydrolases"/>
    <property type="match status" value="1"/>
</dbReference>
<dbReference type="CDD" id="cd18793">
    <property type="entry name" value="SF2_C_SNF"/>
    <property type="match status" value="1"/>
</dbReference>
<feature type="compositionally biased region" description="Polar residues" evidence="4">
    <location>
        <begin position="717"/>
        <end position="735"/>
    </location>
</feature>
<keyword evidence="2" id="KW-0378">Hydrolase</keyword>
<dbReference type="InterPro" id="IPR027417">
    <property type="entry name" value="P-loop_NTPase"/>
</dbReference>
<feature type="compositionally biased region" description="Low complexity" evidence="4">
    <location>
        <begin position="121"/>
        <end position="139"/>
    </location>
</feature>
<evidence type="ECO:0000313" key="8">
    <source>
        <dbReference type="Proteomes" id="UP000836402"/>
    </source>
</evidence>
<dbReference type="SUPFAM" id="SSF52540">
    <property type="entry name" value="P-loop containing nucleoside triphosphate hydrolases"/>
    <property type="match status" value="2"/>
</dbReference>
<feature type="compositionally biased region" description="Polar residues" evidence="4">
    <location>
        <begin position="603"/>
        <end position="638"/>
    </location>
</feature>
<dbReference type="PANTHER" id="PTHR47161:SF1">
    <property type="entry name" value="LYMPHOID-SPECIFIC HELICASE"/>
    <property type="match status" value="1"/>
</dbReference>
<proteinExistence type="predicted"/>
<accession>A0ABN7IWA7</accession>
<dbReference type="InterPro" id="IPR038718">
    <property type="entry name" value="SNF2-like_sf"/>
</dbReference>
<dbReference type="InterPro" id="IPR014001">
    <property type="entry name" value="Helicase_ATP-bd"/>
</dbReference>
<dbReference type="EMBL" id="CAJHJG010003601">
    <property type="protein sequence ID" value="CAD6933536.1"/>
    <property type="molecule type" value="Genomic_DNA"/>
</dbReference>
<feature type="compositionally biased region" description="Low complexity" evidence="4">
    <location>
        <begin position="702"/>
        <end position="716"/>
    </location>
</feature>
<evidence type="ECO:0000256" key="1">
    <source>
        <dbReference type="ARBA" id="ARBA00022741"/>
    </source>
</evidence>
<gene>
    <name evidence="7" type="ORF">JKIAZH3_G5719</name>
</gene>
<dbReference type="PROSITE" id="PS51194">
    <property type="entry name" value="HELICASE_CTER"/>
    <property type="match status" value="1"/>
</dbReference>
<feature type="compositionally biased region" description="Polar residues" evidence="4">
    <location>
        <begin position="832"/>
        <end position="841"/>
    </location>
</feature>
<evidence type="ECO:0000259" key="5">
    <source>
        <dbReference type="PROSITE" id="PS51192"/>
    </source>
</evidence>
<dbReference type="PROSITE" id="PS51192">
    <property type="entry name" value="HELICASE_ATP_BIND_1"/>
    <property type="match status" value="1"/>
</dbReference>
<feature type="compositionally biased region" description="Basic and acidic residues" evidence="4">
    <location>
        <begin position="104"/>
        <end position="120"/>
    </location>
</feature>
<dbReference type="Pfam" id="PF00176">
    <property type="entry name" value="SNF2-rel_dom"/>
    <property type="match status" value="1"/>
</dbReference>
<evidence type="ECO:0000256" key="3">
    <source>
        <dbReference type="ARBA" id="ARBA00022840"/>
    </source>
</evidence>
<feature type="domain" description="Helicase ATP-binding" evidence="5">
    <location>
        <begin position="252"/>
        <end position="425"/>
    </location>
</feature>
<feature type="compositionally biased region" description="Low complexity" evidence="4">
    <location>
        <begin position="842"/>
        <end position="853"/>
    </location>
</feature>
<keyword evidence="8" id="KW-1185">Reference proteome</keyword>
<name>A0ABN7IWA7_9BASI</name>
<dbReference type="InterPro" id="IPR001650">
    <property type="entry name" value="Helicase_C-like"/>
</dbReference>
<evidence type="ECO:0000259" key="6">
    <source>
        <dbReference type="PROSITE" id="PS51194"/>
    </source>
</evidence>
<evidence type="ECO:0000313" key="7">
    <source>
        <dbReference type="EMBL" id="CAD6933536.1"/>
    </source>
</evidence>
<feature type="domain" description="Helicase C-terminal" evidence="6">
    <location>
        <begin position="933"/>
        <end position="1087"/>
    </location>
</feature>
<dbReference type="Pfam" id="PF00271">
    <property type="entry name" value="Helicase_C"/>
    <property type="match status" value="1"/>
</dbReference>
<feature type="region of interest" description="Disordered" evidence="4">
    <location>
        <begin position="831"/>
        <end position="853"/>
    </location>
</feature>
<feature type="compositionally biased region" description="Basic and acidic residues" evidence="4">
    <location>
        <begin position="222"/>
        <end position="231"/>
    </location>
</feature>
<dbReference type="SMART" id="SM00487">
    <property type="entry name" value="DEXDc"/>
    <property type="match status" value="1"/>
</dbReference>
<dbReference type="PANTHER" id="PTHR47161">
    <property type="entry name" value="LYMPHOID-SPECIFIC HELICASE"/>
    <property type="match status" value="1"/>
</dbReference>